<organism evidence="1">
    <name type="scientific">Arundo donax</name>
    <name type="common">Giant reed</name>
    <name type="synonym">Donax arundinaceus</name>
    <dbReference type="NCBI Taxonomy" id="35708"/>
    <lineage>
        <taxon>Eukaryota</taxon>
        <taxon>Viridiplantae</taxon>
        <taxon>Streptophyta</taxon>
        <taxon>Embryophyta</taxon>
        <taxon>Tracheophyta</taxon>
        <taxon>Spermatophyta</taxon>
        <taxon>Magnoliopsida</taxon>
        <taxon>Liliopsida</taxon>
        <taxon>Poales</taxon>
        <taxon>Poaceae</taxon>
        <taxon>PACMAD clade</taxon>
        <taxon>Arundinoideae</taxon>
        <taxon>Arundineae</taxon>
        <taxon>Arundo</taxon>
    </lineage>
</organism>
<reference evidence="1" key="2">
    <citation type="journal article" date="2015" name="Data Brief">
        <title>Shoot transcriptome of the giant reed, Arundo donax.</title>
        <authorList>
            <person name="Barrero R.A."/>
            <person name="Guerrero F.D."/>
            <person name="Moolhuijzen P."/>
            <person name="Goolsby J.A."/>
            <person name="Tidwell J."/>
            <person name="Bellgard S.E."/>
            <person name="Bellgard M.I."/>
        </authorList>
    </citation>
    <scope>NUCLEOTIDE SEQUENCE</scope>
    <source>
        <tissue evidence="1">Shoot tissue taken approximately 20 cm above the soil surface</tissue>
    </source>
</reference>
<name>A0A0A9BJ68_ARUDO</name>
<protein>
    <submittedName>
        <fullName evidence="1">Uncharacterized protein</fullName>
    </submittedName>
</protein>
<proteinExistence type="predicted"/>
<accession>A0A0A9BJ68</accession>
<dbReference type="AlphaFoldDB" id="A0A0A9BJ68"/>
<evidence type="ECO:0000313" key="1">
    <source>
        <dbReference type="EMBL" id="JAD59337.1"/>
    </source>
</evidence>
<dbReference type="EMBL" id="GBRH01238558">
    <property type="protein sequence ID" value="JAD59337.1"/>
    <property type="molecule type" value="Transcribed_RNA"/>
</dbReference>
<reference evidence="1" key="1">
    <citation type="submission" date="2014-09" db="EMBL/GenBank/DDBJ databases">
        <authorList>
            <person name="Magalhaes I.L.F."/>
            <person name="Oliveira U."/>
            <person name="Santos F.R."/>
            <person name="Vidigal T.H.D.A."/>
            <person name="Brescovit A.D."/>
            <person name="Santos A.J."/>
        </authorList>
    </citation>
    <scope>NUCLEOTIDE SEQUENCE</scope>
    <source>
        <tissue evidence="1">Shoot tissue taken approximately 20 cm above the soil surface</tissue>
    </source>
</reference>
<sequence length="28" mass="2980">MPLLPVALVQVLLEISACSCSVWEAAVH</sequence>